<dbReference type="AlphaFoldDB" id="A0A1T4L2K1"/>
<protein>
    <submittedName>
        <fullName evidence="2">Putative beta-lactamase-inhibitor-like, PepSY-like</fullName>
    </submittedName>
</protein>
<dbReference type="EMBL" id="FUXE01000002">
    <property type="protein sequence ID" value="SJZ48760.1"/>
    <property type="molecule type" value="Genomic_DNA"/>
</dbReference>
<gene>
    <name evidence="2" type="ORF">SAMN02745171_00275</name>
</gene>
<name>A0A1T4L2K1_9PORP</name>
<keyword evidence="3" id="KW-1185">Reference proteome</keyword>
<dbReference type="Proteomes" id="UP000190121">
    <property type="component" value="Unassembled WGS sequence"/>
</dbReference>
<evidence type="ECO:0000313" key="3">
    <source>
        <dbReference type="Proteomes" id="UP000190121"/>
    </source>
</evidence>
<proteinExistence type="predicted"/>
<dbReference type="SUPFAM" id="SSF160574">
    <property type="entry name" value="BT0923-like"/>
    <property type="match status" value="1"/>
</dbReference>
<organism evidence="2 3">
    <name type="scientific">Porphyromonas circumdentaria</name>
    <dbReference type="NCBI Taxonomy" id="29524"/>
    <lineage>
        <taxon>Bacteria</taxon>
        <taxon>Pseudomonadati</taxon>
        <taxon>Bacteroidota</taxon>
        <taxon>Bacteroidia</taxon>
        <taxon>Bacteroidales</taxon>
        <taxon>Porphyromonadaceae</taxon>
        <taxon>Porphyromonas</taxon>
    </lineage>
</organism>
<dbReference type="Pfam" id="PF11396">
    <property type="entry name" value="PepSY_like"/>
    <property type="match status" value="1"/>
</dbReference>
<accession>A0A1T4L2K1</accession>
<feature type="domain" description="Putative beta-lactamase-inhibitor-like PepSY-like" evidence="1">
    <location>
        <begin position="63"/>
        <end position="145"/>
    </location>
</feature>
<evidence type="ECO:0000313" key="2">
    <source>
        <dbReference type="EMBL" id="SJZ48760.1"/>
    </source>
</evidence>
<sequence length="150" mass="16820">MKMKKIVLMLFALVSLVVLPSILKADDKPISFAQLPKVAQQFVKQHFSAQVSLVTVDNDLIGKTYEVLLVDGTRMEFDRKGVWKDVEVERGSVVPNQIIPKAISTYVVKHFPGTTIKQIEKRDRGGYQVELSNGVELKFNSKLAFVGIDD</sequence>
<dbReference type="RefSeq" id="WP_078736241.1">
    <property type="nucleotide sequence ID" value="NZ_FUXE01000002.1"/>
</dbReference>
<reference evidence="3" key="1">
    <citation type="submission" date="2017-02" db="EMBL/GenBank/DDBJ databases">
        <authorList>
            <person name="Varghese N."/>
            <person name="Submissions S."/>
        </authorList>
    </citation>
    <scope>NUCLEOTIDE SEQUENCE [LARGE SCALE GENOMIC DNA]</scope>
    <source>
        <strain evidence="3">ATCC 51356</strain>
    </source>
</reference>
<dbReference type="Gene3D" id="3.40.1420.30">
    <property type="match status" value="1"/>
</dbReference>
<dbReference type="InterPro" id="IPR021533">
    <property type="entry name" value="PepSY-like"/>
</dbReference>
<dbReference type="STRING" id="29524.SAMN02745171_00275"/>
<evidence type="ECO:0000259" key="1">
    <source>
        <dbReference type="Pfam" id="PF11396"/>
    </source>
</evidence>